<dbReference type="InterPro" id="IPR042118">
    <property type="entry name" value="QueA_dom1"/>
</dbReference>
<dbReference type="GO" id="GO:0008616">
    <property type="term" value="P:tRNA queuosine(34) biosynthetic process"/>
    <property type="evidence" value="ECO:0007669"/>
    <property type="project" value="UniProtKB-UniRule"/>
</dbReference>
<comment type="pathway">
    <text evidence="2 13">tRNA modification; tRNA-queuosine biosynthesis.</text>
</comment>
<proteinExistence type="inferred from homology"/>
<reference evidence="14 15" key="1">
    <citation type="submission" date="2019-12" db="EMBL/GenBank/DDBJ databases">
        <title>Microbes associate with the intestines of laboratory mice.</title>
        <authorList>
            <person name="Navarre W."/>
            <person name="Wong E."/>
        </authorList>
    </citation>
    <scope>NUCLEOTIDE SEQUENCE [LARGE SCALE GENOMIC DNA]</scope>
    <source>
        <strain evidence="14 15">NM82_D38</strain>
    </source>
</reference>
<evidence type="ECO:0000256" key="2">
    <source>
        <dbReference type="ARBA" id="ARBA00004691"/>
    </source>
</evidence>
<organism evidence="14 15">
    <name type="scientific">Parasutterella muris</name>
    <dbReference type="NCBI Taxonomy" id="2565572"/>
    <lineage>
        <taxon>Bacteria</taxon>
        <taxon>Pseudomonadati</taxon>
        <taxon>Pseudomonadota</taxon>
        <taxon>Betaproteobacteria</taxon>
        <taxon>Burkholderiales</taxon>
        <taxon>Sutterellaceae</taxon>
        <taxon>Parasutterella</taxon>
    </lineage>
</organism>
<evidence type="ECO:0000313" key="15">
    <source>
        <dbReference type="Proteomes" id="UP000472580"/>
    </source>
</evidence>
<dbReference type="FunFam" id="3.40.1780.10:FF:000001">
    <property type="entry name" value="S-adenosylmethionine:tRNA ribosyltransferase-isomerase"/>
    <property type="match status" value="1"/>
</dbReference>
<dbReference type="GO" id="GO:0005737">
    <property type="term" value="C:cytoplasm"/>
    <property type="evidence" value="ECO:0007669"/>
    <property type="project" value="UniProtKB-SubCell"/>
</dbReference>
<dbReference type="EC" id="2.4.99.17" evidence="10 13"/>
<dbReference type="RefSeq" id="WP_160334417.1">
    <property type="nucleotide sequence ID" value="NZ_CALPCR010000005.1"/>
</dbReference>
<dbReference type="GO" id="GO:0051075">
    <property type="term" value="F:S-adenosylmethionine:tRNA ribosyltransferase-isomerase activity"/>
    <property type="evidence" value="ECO:0007669"/>
    <property type="project" value="UniProtKB-EC"/>
</dbReference>
<keyword evidence="6 13" id="KW-0949">S-adenosyl-L-methionine</keyword>
<protein>
    <recommendedName>
        <fullName evidence="11 13">S-adenosylmethionine:tRNA ribosyltransferase-isomerase</fullName>
        <ecNumber evidence="10 13">2.4.99.17</ecNumber>
    </recommendedName>
    <alternativeName>
        <fullName evidence="12 13">Queuosine biosynthesis protein QueA</fullName>
    </alternativeName>
</protein>
<dbReference type="OrthoDB" id="9805933at2"/>
<dbReference type="SUPFAM" id="SSF111337">
    <property type="entry name" value="QueA-like"/>
    <property type="match status" value="1"/>
</dbReference>
<comment type="subunit">
    <text evidence="3 13">Monomer.</text>
</comment>
<evidence type="ECO:0000256" key="10">
    <source>
        <dbReference type="ARBA" id="ARBA00066503"/>
    </source>
</evidence>
<evidence type="ECO:0000256" key="7">
    <source>
        <dbReference type="ARBA" id="ARBA00022785"/>
    </source>
</evidence>
<evidence type="ECO:0000256" key="1">
    <source>
        <dbReference type="ARBA" id="ARBA00004496"/>
    </source>
</evidence>
<dbReference type="PANTHER" id="PTHR30307">
    <property type="entry name" value="S-ADENOSYLMETHIONINE:TRNA RIBOSYLTRANSFERASE-ISOMERASE"/>
    <property type="match status" value="1"/>
</dbReference>
<accession>A0A6L6YLI9</accession>
<keyword evidence="7 13" id="KW-0671">Queuosine biosynthesis</keyword>
<keyword evidence="14" id="KW-0413">Isomerase</keyword>
<comment type="catalytic activity">
    <reaction evidence="8 13">
        <text>7-aminomethyl-7-carbaguanosine(34) in tRNA + S-adenosyl-L-methionine = epoxyqueuosine(34) in tRNA + adenine + L-methionine + 2 H(+)</text>
        <dbReference type="Rhea" id="RHEA:32155"/>
        <dbReference type="Rhea" id="RHEA-COMP:10342"/>
        <dbReference type="Rhea" id="RHEA-COMP:18582"/>
        <dbReference type="ChEBI" id="CHEBI:15378"/>
        <dbReference type="ChEBI" id="CHEBI:16708"/>
        <dbReference type="ChEBI" id="CHEBI:57844"/>
        <dbReference type="ChEBI" id="CHEBI:59789"/>
        <dbReference type="ChEBI" id="CHEBI:82833"/>
        <dbReference type="ChEBI" id="CHEBI:194443"/>
        <dbReference type="EC" id="2.4.99.17"/>
    </reaction>
</comment>
<evidence type="ECO:0000256" key="5">
    <source>
        <dbReference type="ARBA" id="ARBA00022679"/>
    </source>
</evidence>
<dbReference type="InterPro" id="IPR003699">
    <property type="entry name" value="QueA"/>
</dbReference>
<dbReference type="EMBL" id="WSRP01000004">
    <property type="protein sequence ID" value="MVX55981.1"/>
    <property type="molecule type" value="Genomic_DNA"/>
</dbReference>
<comment type="subcellular location">
    <subcellularLocation>
        <location evidence="1 13">Cytoplasm</location>
    </subcellularLocation>
</comment>
<evidence type="ECO:0000256" key="11">
    <source>
        <dbReference type="ARBA" id="ARBA00069325"/>
    </source>
</evidence>
<dbReference type="Gene3D" id="3.40.1780.10">
    <property type="entry name" value="QueA-like"/>
    <property type="match status" value="1"/>
</dbReference>
<keyword evidence="4 13" id="KW-0963">Cytoplasm</keyword>
<dbReference type="AlphaFoldDB" id="A0A6L6YLI9"/>
<sequence>MNEKEQHLSDFDFELPESLIAQFPLKDRASSRLLHVRPDGSLEDLIFRDLLNLVRAGDVLIFNDTKVIKARLTGRKQTGGFFEAMTERVIGTHEAISMMRSSKPAKPGTILYFDHPEGGEPAVAEVLGREGEFFKLRYERPVLEVLDEYGKVPLPPYIQHAAEKSDETRYQTVYASHPGAVAAPTAGLHFTEELLQQIRDKGCEEVFVTLHVGAGTFQPVRVENLSEHVMHSEWYTIPEETARKINKAKEEGRRVICVGTTSLRTVEASASSNPEGKVVPGAAETRLFITPGYEFKVCDAMVTNFHLPKSTLVMLVSALCGRDEILNAYKHAVEEKYRFFSYGDACFLEKKANS</sequence>
<dbReference type="UniPathway" id="UPA00392"/>
<dbReference type="NCBIfam" id="TIGR00113">
    <property type="entry name" value="queA"/>
    <property type="match status" value="1"/>
</dbReference>
<evidence type="ECO:0000256" key="9">
    <source>
        <dbReference type="ARBA" id="ARBA00061210"/>
    </source>
</evidence>
<dbReference type="InterPro" id="IPR042119">
    <property type="entry name" value="QueA_dom2"/>
</dbReference>
<dbReference type="Pfam" id="PF02547">
    <property type="entry name" value="Queuosine_synth"/>
    <property type="match status" value="1"/>
</dbReference>
<comment type="function">
    <text evidence="13">Transfers and isomerizes the ribose moiety from AdoMet to the 7-aminomethyl group of 7-deazaguanine (preQ1-tRNA) to give epoxyqueuosine (oQ-tRNA).</text>
</comment>
<evidence type="ECO:0000256" key="8">
    <source>
        <dbReference type="ARBA" id="ARBA00052751"/>
    </source>
</evidence>
<dbReference type="PANTHER" id="PTHR30307:SF0">
    <property type="entry name" value="S-ADENOSYLMETHIONINE:TRNA RIBOSYLTRANSFERASE-ISOMERASE"/>
    <property type="match status" value="1"/>
</dbReference>
<keyword evidence="15" id="KW-1185">Reference proteome</keyword>
<evidence type="ECO:0000256" key="4">
    <source>
        <dbReference type="ARBA" id="ARBA00022490"/>
    </source>
</evidence>
<dbReference type="Proteomes" id="UP000472580">
    <property type="component" value="Unassembled WGS sequence"/>
</dbReference>
<evidence type="ECO:0000256" key="3">
    <source>
        <dbReference type="ARBA" id="ARBA00011245"/>
    </source>
</evidence>
<evidence type="ECO:0000256" key="12">
    <source>
        <dbReference type="ARBA" id="ARBA00076160"/>
    </source>
</evidence>
<keyword evidence="5 13" id="KW-0808">Transferase</keyword>
<dbReference type="HAMAP" id="MF_00113">
    <property type="entry name" value="QueA"/>
    <property type="match status" value="1"/>
</dbReference>
<dbReference type="Gene3D" id="2.40.10.240">
    <property type="entry name" value="QueA-like"/>
    <property type="match status" value="1"/>
</dbReference>
<keyword evidence="14" id="KW-0328">Glycosyltransferase</keyword>
<evidence type="ECO:0000256" key="6">
    <source>
        <dbReference type="ARBA" id="ARBA00022691"/>
    </source>
</evidence>
<name>A0A6L6YLI9_9BURK</name>
<comment type="caution">
    <text evidence="14">The sequence shown here is derived from an EMBL/GenBank/DDBJ whole genome shotgun (WGS) entry which is preliminary data.</text>
</comment>
<evidence type="ECO:0000256" key="13">
    <source>
        <dbReference type="HAMAP-Rule" id="MF_00113"/>
    </source>
</evidence>
<dbReference type="NCBIfam" id="NF001140">
    <property type="entry name" value="PRK00147.1"/>
    <property type="match status" value="1"/>
</dbReference>
<gene>
    <name evidence="13 14" type="primary">queA</name>
    <name evidence="14" type="ORF">E5987_02000</name>
</gene>
<comment type="similarity">
    <text evidence="9 13">Belongs to the QueA family.</text>
</comment>
<dbReference type="InterPro" id="IPR036100">
    <property type="entry name" value="QueA_sf"/>
</dbReference>
<evidence type="ECO:0000313" key="14">
    <source>
        <dbReference type="EMBL" id="MVX55981.1"/>
    </source>
</evidence>